<dbReference type="OrthoDB" id="10613654at2759"/>
<feature type="transmembrane region" description="Helical" evidence="2">
    <location>
        <begin position="115"/>
        <end position="132"/>
    </location>
</feature>
<dbReference type="AlphaFoldDB" id="A0A1Y2EK26"/>
<accession>A0A1Y2EK26</accession>
<dbReference type="Proteomes" id="UP000193689">
    <property type="component" value="Unassembled WGS sequence"/>
</dbReference>
<gene>
    <name evidence="3" type="ORF">BCR38DRAFT_520172</name>
</gene>
<keyword evidence="2" id="KW-0472">Membrane</keyword>
<proteinExistence type="predicted"/>
<reference evidence="3 4" key="1">
    <citation type="submission" date="2016-07" db="EMBL/GenBank/DDBJ databases">
        <title>Pervasive Adenine N6-methylation of Active Genes in Fungi.</title>
        <authorList>
            <consortium name="DOE Joint Genome Institute"/>
            <person name="Mondo S.J."/>
            <person name="Dannebaum R.O."/>
            <person name="Kuo R.C."/>
            <person name="Labutti K."/>
            <person name="Haridas S."/>
            <person name="Kuo A."/>
            <person name="Salamov A."/>
            <person name="Ahrendt S.R."/>
            <person name="Lipzen A."/>
            <person name="Sullivan W."/>
            <person name="Andreopoulos W.B."/>
            <person name="Clum A."/>
            <person name="Lindquist E."/>
            <person name="Daum C."/>
            <person name="Ramamoorthy G.K."/>
            <person name="Gryganskyi A."/>
            <person name="Culley D."/>
            <person name="Magnuson J.K."/>
            <person name="James T.Y."/>
            <person name="O'Malley M.A."/>
            <person name="Stajich J.E."/>
            <person name="Spatafora J.W."/>
            <person name="Visel A."/>
            <person name="Grigoriev I.V."/>
        </authorList>
    </citation>
    <scope>NUCLEOTIDE SEQUENCE [LARGE SCALE GENOMIC DNA]</scope>
    <source>
        <strain evidence="3 4">CBS 129021</strain>
    </source>
</reference>
<evidence type="ECO:0000313" key="4">
    <source>
        <dbReference type="Proteomes" id="UP000193689"/>
    </source>
</evidence>
<evidence type="ECO:0000313" key="3">
    <source>
        <dbReference type="EMBL" id="ORY71867.1"/>
    </source>
</evidence>
<protein>
    <submittedName>
        <fullName evidence="3">Uncharacterized protein</fullName>
    </submittedName>
</protein>
<name>A0A1Y2EK26_9PEZI</name>
<sequence length="213" mass="24718">MHGDQDLQAEPLPPVDHDGTEAKPIGPPTLDQTEAETDLHLDMDNAQEYTSLRKTRKMPMFEGHSVLCEEYAAIGYDFCGWNTRPRALSKRPLIIDAEFMTAIPEMYQWRFQNSIMVFLLTVYLVWVLRYIFNGNLATEKEGYEVEYEKTNGAIVDYMEEYYLKKSDDREMDHEVMKTDDLETNGPPAKRTYSWSILQGWIARSSGLMLVRRA</sequence>
<comment type="caution">
    <text evidence="3">The sequence shown here is derived from an EMBL/GenBank/DDBJ whole genome shotgun (WGS) entry which is preliminary data.</text>
</comment>
<dbReference type="EMBL" id="MCFJ01000001">
    <property type="protein sequence ID" value="ORY71867.1"/>
    <property type="molecule type" value="Genomic_DNA"/>
</dbReference>
<keyword evidence="4" id="KW-1185">Reference proteome</keyword>
<organism evidence="3 4">
    <name type="scientific">Pseudomassariella vexata</name>
    <dbReference type="NCBI Taxonomy" id="1141098"/>
    <lineage>
        <taxon>Eukaryota</taxon>
        <taxon>Fungi</taxon>
        <taxon>Dikarya</taxon>
        <taxon>Ascomycota</taxon>
        <taxon>Pezizomycotina</taxon>
        <taxon>Sordariomycetes</taxon>
        <taxon>Xylariomycetidae</taxon>
        <taxon>Amphisphaeriales</taxon>
        <taxon>Pseudomassariaceae</taxon>
        <taxon>Pseudomassariella</taxon>
    </lineage>
</organism>
<evidence type="ECO:0000256" key="1">
    <source>
        <dbReference type="SAM" id="MobiDB-lite"/>
    </source>
</evidence>
<keyword evidence="2" id="KW-0812">Transmembrane</keyword>
<dbReference type="GeneID" id="63781368"/>
<dbReference type="RefSeq" id="XP_040721459.1">
    <property type="nucleotide sequence ID" value="XM_040865156.1"/>
</dbReference>
<feature type="region of interest" description="Disordered" evidence="1">
    <location>
        <begin position="1"/>
        <end position="32"/>
    </location>
</feature>
<dbReference type="InParanoid" id="A0A1Y2EK26"/>
<keyword evidence="2" id="KW-1133">Transmembrane helix</keyword>
<evidence type="ECO:0000256" key="2">
    <source>
        <dbReference type="SAM" id="Phobius"/>
    </source>
</evidence>